<evidence type="ECO:0000256" key="4">
    <source>
        <dbReference type="ARBA" id="ARBA00023125"/>
    </source>
</evidence>
<dbReference type="OrthoDB" id="8956258at2759"/>
<dbReference type="PANTHER" id="PTHR23087:SF2">
    <property type="entry name" value="HIGH MOBILITY GROUP NUCLEOSOME-BINDING DOMAIN-CONTAINING PROTEIN 3"/>
    <property type="match status" value="1"/>
</dbReference>
<accession>A0A8C6XI79</accession>
<protein>
    <recommendedName>
        <fullName evidence="3">High mobility group nucleosome-binding domain-containing protein 3</fullName>
    </recommendedName>
</protein>
<dbReference type="GeneTree" id="ENSGT00950000182802"/>
<dbReference type="GO" id="GO:0005634">
    <property type="term" value="C:nucleus"/>
    <property type="evidence" value="ECO:0007669"/>
    <property type="project" value="UniProtKB-SubCell"/>
</dbReference>
<proteinExistence type="inferred from homology"/>
<feature type="compositionally biased region" description="Basic and acidic residues" evidence="6">
    <location>
        <begin position="163"/>
        <end position="176"/>
    </location>
</feature>
<evidence type="ECO:0000313" key="7">
    <source>
        <dbReference type="Ensembl" id="ENSNNAP00000014939.1"/>
    </source>
</evidence>
<comment type="similarity">
    <text evidence="2">Belongs to the HMGN family.</text>
</comment>
<reference evidence="7" key="2">
    <citation type="submission" date="2025-09" db="UniProtKB">
        <authorList>
            <consortium name="Ensembl"/>
        </authorList>
    </citation>
    <scope>IDENTIFICATION</scope>
</reference>
<keyword evidence="8" id="KW-1185">Reference proteome</keyword>
<feature type="region of interest" description="Disordered" evidence="6">
    <location>
        <begin position="52"/>
        <end position="89"/>
    </location>
</feature>
<feature type="region of interest" description="Disordered" evidence="6">
    <location>
        <begin position="1"/>
        <end position="26"/>
    </location>
</feature>
<dbReference type="Proteomes" id="UP000694559">
    <property type="component" value="Unplaced"/>
</dbReference>
<feature type="region of interest" description="Disordered" evidence="6">
    <location>
        <begin position="108"/>
        <end position="239"/>
    </location>
</feature>
<evidence type="ECO:0000256" key="1">
    <source>
        <dbReference type="ARBA" id="ARBA00004123"/>
    </source>
</evidence>
<dbReference type="Pfam" id="PF01101">
    <property type="entry name" value="HMG14_17"/>
    <property type="match status" value="1"/>
</dbReference>
<sequence>TARTSPPSVLFPNRGRGGEKPNWGANRKRELHLSVPTHPPAFPALPSKRWALSGVGRRRPPLLQLSPGEGSTQRQGCPASSGDRGRQAISRRLPRAIRGCWCSDEHNPWLLPRLGFQPPAGGNTMPKRKSPEGAEAKDAAKITKQEPTRRSARLSAKPAPPKPESKPRKSAKKEPGTKANKGSKGKKDEKQDAAKEGTTPSENGESKAEEVTTVKYRRQLQEAKNSIHHHHSFQRYIKI</sequence>
<dbReference type="PANTHER" id="PTHR23087">
    <property type="entry name" value="NONHISTONE CHROMOSOMAL PROTEIN HMG"/>
    <property type="match status" value="1"/>
</dbReference>
<evidence type="ECO:0000256" key="3">
    <source>
        <dbReference type="ARBA" id="ARBA00022145"/>
    </source>
</evidence>
<gene>
    <name evidence="7" type="primary">HMGN3</name>
</gene>
<keyword evidence="4" id="KW-0238">DNA-binding</keyword>
<keyword evidence="5" id="KW-0539">Nucleus</keyword>
<dbReference type="GO" id="GO:0000785">
    <property type="term" value="C:chromatin"/>
    <property type="evidence" value="ECO:0007669"/>
    <property type="project" value="InterPro"/>
</dbReference>
<dbReference type="GO" id="GO:0006325">
    <property type="term" value="P:chromatin organization"/>
    <property type="evidence" value="ECO:0007669"/>
    <property type="project" value="TreeGrafter"/>
</dbReference>
<reference evidence="7" key="1">
    <citation type="submission" date="2025-08" db="UniProtKB">
        <authorList>
            <consortium name="Ensembl"/>
        </authorList>
    </citation>
    <scope>IDENTIFICATION</scope>
</reference>
<dbReference type="PROSITE" id="PS00355">
    <property type="entry name" value="HMG14_17"/>
    <property type="match status" value="1"/>
</dbReference>
<name>A0A8C6XI79_NAJNA</name>
<comment type="subcellular location">
    <subcellularLocation>
        <location evidence="1">Nucleus</location>
    </subcellularLocation>
</comment>
<feature type="compositionally biased region" description="Basic and acidic residues" evidence="6">
    <location>
        <begin position="129"/>
        <end position="149"/>
    </location>
</feature>
<evidence type="ECO:0000256" key="2">
    <source>
        <dbReference type="ARBA" id="ARBA00007696"/>
    </source>
</evidence>
<organism evidence="7 8">
    <name type="scientific">Naja naja</name>
    <name type="common">Indian cobra</name>
    <dbReference type="NCBI Taxonomy" id="35670"/>
    <lineage>
        <taxon>Eukaryota</taxon>
        <taxon>Metazoa</taxon>
        <taxon>Chordata</taxon>
        <taxon>Craniata</taxon>
        <taxon>Vertebrata</taxon>
        <taxon>Euteleostomi</taxon>
        <taxon>Lepidosauria</taxon>
        <taxon>Squamata</taxon>
        <taxon>Bifurcata</taxon>
        <taxon>Unidentata</taxon>
        <taxon>Episquamata</taxon>
        <taxon>Toxicofera</taxon>
        <taxon>Serpentes</taxon>
        <taxon>Colubroidea</taxon>
        <taxon>Elapidae</taxon>
        <taxon>Elapinae</taxon>
        <taxon>Naja</taxon>
    </lineage>
</organism>
<dbReference type="Ensembl" id="ENSNNAT00000015674.1">
    <property type="protein sequence ID" value="ENSNNAP00000014939.1"/>
    <property type="gene ID" value="ENSNNAG00000010069.1"/>
</dbReference>
<feature type="compositionally biased region" description="Basic and acidic residues" evidence="6">
    <location>
        <begin position="185"/>
        <end position="195"/>
    </location>
</feature>
<dbReference type="PRINTS" id="PR00925">
    <property type="entry name" value="NONHISHMG17"/>
</dbReference>
<evidence type="ECO:0000256" key="5">
    <source>
        <dbReference type="ARBA" id="ARBA00023242"/>
    </source>
</evidence>
<evidence type="ECO:0000256" key="6">
    <source>
        <dbReference type="SAM" id="MobiDB-lite"/>
    </source>
</evidence>
<evidence type="ECO:0000313" key="8">
    <source>
        <dbReference type="Proteomes" id="UP000694559"/>
    </source>
</evidence>
<feature type="compositionally biased region" description="Basic residues" evidence="6">
    <location>
        <begin position="226"/>
        <end position="239"/>
    </location>
</feature>
<dbReference type="GO" id="GO:0031492">
    <property type="term" value="F:nucleosomal DNA binding"/>
    <property type="evidence" value="ECO:0007669"/>
    <property type="project" value="InterPro"/>
</dbReference>
<dbReference type="AlphaFoldDB" id="A0A8C6XI79"/>
<dbReference type="InterPro" id="IPR000079">
    <property type="entry name" value="HMGN_fam"/>
</dbReference>
<dbReference type="SMART" id="SM00527">
    <property type="entry name" value="HMG17"/>
    <property type="match status" value="1"/>
</dbReference>